<dbReference type="InterPro" id="IPR011663">
    <property type="entry name" value="UTRA"/>
</dbReference>
<dbReference type="CDD" id="cd07377">
    <property type="entry name" value="WHTH_GntR"/>
    <property type="match status" value="1"/>
</dbReference>
<dbReference type="PRINTS" id="PR00035">
    <property type="entry name" value="HTHGNTR"/>
</dbReference>
<dbReference type="Gene3D" id="3.40.1410.10">
    <property type="entry name" value="Chorismate lyase-like"/>
    <property type="match status" value="1"/>
</dbReference>
<evidence type="ECO:0000259" key="4">
    <source>
        <dbReference type="PROSITE" id="PS50949"/>
    </source>
</evidence>
<dbReference type="InterPro" id="IPR000524">
    <property type="entry name" value="Tscrpt_reg_HTH_GntR"/>
</dbReference>
<keyword evidence="6" id="KW-1185">Reference proteome</keyword>
<evidence type="ECO:0000256" key="1">
    <source>
        <dbReference type="ARBA" id="ARBA00023015"/>
    </source>
</evidence>
<dbReference type="PROSITE" id="PS50949">
    <property type="entry name" value="HTH_GNTR"/>
    <property type="match status" value="1"/>
</dbReference>
<dbReference type="Pfam" id="PF07702">
    <property type="entry name" value="UTRA"/>
    <property type="match status" value="1"/>
</dbReference>
<gene>
    <name evidence="5" type="ORF">BJ968_002763</name>
</gene>
<dbReference type="InterPro" id="IPR036390">
    <property type="entry name" value="WH_DNA-bd_sf"/>
</dbReference>
<keyword evidence="2" id="KW-0238">DNA-binding</keyword>
<evidence type="ECO:0000313" key="5">
    <source>
        <dbReference type="EMBL" id="NYD23223.1"/>
    </source>
</evidence>
<dbReference type="InterPro" id="IPR028978">
    <property type="entry name" value="Chorismate_lyase_/UTRA_dom_sf"/>
</dbReference>
<dbReference type="RefSeq" id="WP_218885049.1">
    <property type="nucleotide sequence ID" value="NZ_BAAAGN010000010.1"/>
</dbReference>
<dbReference type="Proteomes" id="UP000521922">
    <property type="component" value="Unassembled WGS sequence"/>
</dbReference>
<keyword evidence="1" id="KW-0805">Transcription regulation</keyword>
<dbReference type="SUPFAM" id="SSF46785">
    <property type="entry name" value="Winged helix' DNA-binding domain"/>
    <property type="match status" value="1"/>
</dbReference>
<name>A0A7Y9DMB0_9ACTN</name>
<dbReference type="Gene3D" id="1.10.10.10">
    <property type="entry name" value="Winged helix-like DNA-binding domain superfamily/Winged helix DNA-binding domain"/>
    <property type="match status" value="1"/>
</dbReference>
<evidence type="ECO:0000256" key="2">
    <source>
        <dbReference type="ARBA" id="ARBA00023125"/>
    </source>
</evidence>
<organism evidence="5 6">
    <name type="scientific">Kineococcus aurantiacus</name>
    <dbReference type="NCBI Taxonomy" id="37633"/>
    <lineage>
        <taxon>Bacteria</taxon>
        <taxon>Bacillati</taxon>
        <taxon>Actinomycetota</taxon>
        <taxon>Actinomycetes</taxon>
        <taxon>Kineosporiales</taxon>
        <taxon>Kineosporiaceae</taxon>
        <taxon>Kineococcus</taxon>
    </lineage>
</organism>
<dbReference type="Pfam" id="PF00392">
    <property type="entry name" value="GntR"/>
    <property type="match status" value="1"/>
</dbReference>
<dbReference type="AlphaFoldDB" id="A0A7Y9DMB0"/>
<dbReference type="InterPro" id="IPR050679">
    <property type="entry name" value="Bact_HTH_transcr_reg"/>
</dbReference>
<evidence type="ECO:0000313" key="6">
    <source>
        <dbReference type="Proteomes" id="UP000521922"/>
    </source>
</evidence>
<dbReference type="PANTHER" id="PTHR44846">
    <property type="entry name" value="MANNOSYL-D-GLYCERATE TRANSPORT/METABOLISM SYSTEM REPRESSOR MNGR-RELATED"/>
    <property type="match status" value="1"/>
</dbReference>
<dbReference type="SUPFAM" id="SSF64288">
    <property type="entry name" value="Chorismate lyase-like"/>
    <property type="match status" value="1"/>
</dbReference>
<comment type="caution">
    <text evidence="5">The sequence shown here is derived from an EMBL/GenBank/DDBJ whole genome shotgun (WGS) entry which is preliminary data.</text>
</comment>
<dbReference type="GO" id="GO:0045892">
    <property type="term" value="P:negative regulation of DNA-templated transcription"/>
    <property type="evidence" value="ECO:0007669"/>
    <property type="project" value="TreeGrafter"/>
</dbReference>
<dbReference type="GO" id="GO:0003677">
    <property type="term" value="F:DNA binding"/>
    <property type="evidence" value="ECO:0007669"/>
    <property type="project" value="UniProtKB-KW"/>
</dbReference>
<dbReference type="SMART" id="SM00345">
    <property type="entry name" value="HTH_GNTR"/>
    <property type="match status" value="1"/>
</dbReference>
<accession>A0A7Y9DMB0</accession>
<feature type="domain" description="HTH gntR-type" evidence="4">
    <location>
        <begin position="5"/>
        <end position="73"/>
    </location>
</feature>
<dbReference type="SMART" id="SM00866">
    <property type="entry name" value="UTRA"/>
    <property type="match status" value="1"/>
</dbReference>
<dbReference type="PANTHER" id="PTHR44846:SF17">
    <property type="entry name" value="GNTR-FAMILY TRANSCRIPTIONAL REGULATOR"/>
    <property type="match status" value="1"/>
</dbReference>
<proteinExistence type="predicted"/>
<sequence length="239" mass="26523">MPDKRPLPSIVRDQLMDLLRAQGFKPGDRLPSEAEISRLWDVGRSSVREALKLLEQEGLVQAERGRGRFLSSLGSLSVDRPITRFESATQMLASLGRSSRTMVLSVTETDPSPEAVEALGLAEGERVVRLERLRSDGDDPLIYSVDTIPAFCIPGPVRHVDWTGSLTELLAIQGHLPVSSAARLQAVELPEQVRTQYHLDGFGPWLLITETAITTTGRRVLLAEDYHRGDAFTFNVLRR</sequence>
<reference evidence="5 6" key="1">
    <citation type="submission" date="2020-07" db="EMBL/GenBank/DDBJ databases">
        <title>Sequencing the genomes of 1000 actinobacteria strains.</title>
        <authorList>
            <person name="Klenk H.-P."/>
        </authorList>
    </citation>
    <scope>NUCLEOTIDE SEQUENCE [LARGE SCALE GENOMIC DNA]</scope>
    <source>
        <strain evidence="5 6">DSM 7487</strain>
    </source>
</reference>
<dbReference type="GO" id="GO:0003700">
    <property type="term" value="F:DNA-binding transcription factor activity"/>
    <property type="evidence" value="ECO:0007669"/>
    <property type="project" value="InterPro"/>
</dbReference>
<keyword evidence="3" id="KW-0804">Transcription</keyword>
<dbReference type="EMBL" id="JACCBB010000001">
    <property type="protein sequence ID" value="NYD23223.1"/>
    <property type="molecule type" value="Genomic_DNA"/>
</dbReference>
<evidence type="ECO:0000256" key="3">
    <source>
        <dbReference type="ARBA" id="ARBA00023163"/>
    </source>
</evidence>
<protein>
    <submittedName>
        <fullName evidence="5">GntR family transcriptional regulator</fullName>
    </submittedName>
</protein>
<dbReference type="InterPro" id="IPR036388">
    <property type="entry name" value="WH-like_DNA-bd_sf"/>
</dbReference>